<protein>
    <submittedName>
        <fullName evidence="11">EamA family transporter RarD</fullName>
    </submittedName>
</protein>
<keyword evidence="4" id="KW-1003">Cell membrane</keyword>
<evidence type="ECO:0000256" key="4">
    <source>
        <dbReference type="ARBA" id="ARBA00022475"/>
    </source>
</evidence>
<evidence type="ECO:0000256" key="6">
    <source>
        <dbReference type="ARBA" id="ARBA00022989"/>
    </source>
</evidence>
<evidence type="ECO:0000256" key="2">
    <source>
        <dbReference type="ARBA" id="ARBA00007362"/>
    </source>
</evidence>
<feature type="transmembrane region" description="Helical" evidence="9">
    <location>
        <begin position="248"/>
        <end position="270"/>
    </location>
</feature>
<keyword evidence="5 9" id="KW-0812">Transmembrane</keyword>
<feature type="transmembrane region" description="Helical" evidence="9">
    <location>
        <begin position="317"/>
        <end position="337"/>
    </location>
</feature>
<dbReference type="InterPro" id="IPR004626">
    <property type="entry name" value="RarD"/>
</dbReference>
<evidence type="ECO:0000256" key="7">
    <source>
        <dbReference type="ARBA" id="ARBA00023136"/>
    </source>
</evidence>
<keyword evidence="7 9" id="KW-0472">Membrane</keyword>
<feature type="region of interest" description="Disordered" evidence="8">
    <location>
        <begin position="1"/>
        <end position="74"/>
    </location>
</feature>
<feature type="compositionally biased region" description="Pro residues" evidence="8">
    <location>
        <begin position="42"/>
        <end position="53"/>
    </location>
</feature>
<evidence type="ECO:0000256" key="9">
    <source>
        <dbReference type="SAM" id="Phobius"/>
    </source>
</evidence>
<feature type="transmembrane region" description="Helical" evidence="9">
    <location>
        <begin position="113"/>
        <end position="134"/>
    </location>
</feature>
<feature type="compositionally biased region" description="Basic and acidic residues" evidence="8">
    <location>
        <begin position="14"/>
        <end position="30"/>
    </location>
</feature>
<name>A0A939RST3_9CELL</name>
<feature type="domain" description="EamA" evidence="10">
    <location>
        <begin position="82"/>
        <end position="218"/>
    </location>
</feature>
<reference evidence="11" key="1">
    <citation type="submission" date="2021-03" db="EMBL/GenBank/DDBJ databases">
        <title>Actinotalea soli sp. nov., isolated from soil.</title>
        <authorList>
            <person name="Ping W."/>
            <person name="Zhang J."/>
        </authorList>
    </citation>
    <scope>NUCLEOTIDE SEQUENCE</scope>
    <source>
        <strain evidence="11">BY-33</strain>
    </source>
</reference>
<sequence length="380" mass="39783">MATRTGVLLTAGKHLPEEGRGRAGTPRDARASLGATRGWAGPRPPAGASPSPAPGGRRFTLVDPRPAAQPSAPLGVPGPDRWGLALGVSAYLLWGFLPLYFPLLEPSAPIEVVAHRIVWSLLFCAVALLVTRGGRTVAAAFRDPRTLATLATAAVLVATNWLVFVHGVLSGHTVDAALGYYINPLVTVALAVLVLGERMRRAQWVALGVGALAVGVITVGLGRLPWVALALAGTFGLYGLIKNRVGRTVPAVTSLAVETAVLTPVALVYLLWLGSAGLGTFAQHGTPHALALAGTGVITAVPLLLFGAAARRLPLSVIGLLQYAAPTVQFLVGVLVFREEMPALRWWGFGLVWLALVILTTDGLRTGRLERIARRTTPAT</sequence>
<feature type="transmembrane region" description="Helical" evidence="9">
    <location>
        <begin position="146"/>
        <end position="165"/>
    </location>
</feature>
<feature type="transmembrane region" description="Helical" evidence="9">
    <location>
        <begin position="177"/>
        <end position="195"/>
    </location>
</feature>
<evidence type="ECO:0000256" key="1">
    <source>
        <dbReference type="ARBA" id="ARBA00004651"/>
    </source>
</evidence>
<gene>
    <name evidence="11" type="primary">rarD</name>
    <name evidence="11" type="ORF">J4G33_11330</name>
</gene>
<keyword evidence="6 9" id="KW-1133">Transmembrane helix</keyword>
<dbReference type="NCBIfam" id="TIGR00688">
    <property type="entry name" value="rarD"/>
    <property type="match status" value="1"/>
</dbReference>
<feature type="transmembrane region" description="Helical" evidence="9">
    <location>
        <begin position="82"/>
        <end position="101"/>
    </location>
</feature>
<proteinExistence type="inferred from homology"/>
<accession>A0A939RST3</accession>
<dbReference type="InterPro" id="IPR037185">
    <property type="entry name" value="EmrE-like"/>
</dbReference>
<keyword evidence="3" id="KW-0813">Transport</keyword>
<dbReference type="PANTHER" id="PTHR22911:SF137">
    <property type="entry name" value="SOLUTE CARRIER FAMILY 35 MEMBER G2-RELATED"/>
    <property type="match status" value="1"/>
</dbReference>
<feature type="transmembrane region" description="Helical" evidence="9">
    <location>
        <begin position="290"/>
        <end position="310"/>
    </location>
</feature>
<comment type="similarity">
    <text evidence="2">Belongs to the EamA transporter family.</text>
</comment>
<evidence type="ECO:0000313" key="11">
    <source>
        <dbReference type="EMBL" id="MBO1752392.1"/>
    </source>
</evidence>
<evidence type="ECO:0000256" key="8">
    <source>
        <dbReference type="SAM" id="MobiDB-lite"/>
    </source>
</evidence>
<evidence type="ECO:0000259" key="10">
    <source>
        <dbReference type="Pfam" id="PF00892"/>
    </source>
</evidence>
<dbReference type="EMBL" id="JAGEMK010000005">
    <property type="protein sequence ID" value="MBO1752392.1"/>
    <property type="molecule type" value="Genomic_DNA"/>
</dbReference>
<keyword evidence="12" id="KW-1185">Reference proteome</keyword>
<evidence type="ECO:0000313" key="12">
    <source>
        <dbReference type="Proteomes" id="UP000664209"/>
    </source>
</evidence>
<dbReference type="InterPro" id="IPR000620">
    <property type="entry name" value="EamA_dom"/>
</dbReference>
<organism evidence="11 12">
    <name type="scientific">Actinotalea soli</name>
    <dbReference type="NCBI Taxonomy" id="2819234"/>
    <lineage>
        <taxon>Bacteria</taxon>
        <taxon>Bacillati</taxon>
        <taxon>Actinomycetota</taxon>
        <taxon>Actinomycetes</taxon>
        <taxon>Micrococcales</taxon>
        <taxon>Cellulomonadaceae</taxon>
        <taxon>Actinotalea</taxon>
    </lineage>
</organism>
<evidence type="ECO:0000256" key="5">
    <source>
        <dbReference type="ARBA" id="ARBA00022692"/>
    </source>
</evidence>
<feature type="transmembrane region" description="Helical" evidence="9">
    <location>
        <begin position="202"/>
        <end position="218"/>
    </location>
</feature>
<dbReference type="PANTHER" id="PTHR22911">
    <property type="entry name" value="ACYL-MALONYL CONDENSING ENZYME-RELATED"/>
    <property type="match status" value="1"/>
</dbReference>
<dbReference type="GO" id="GO:0005886">
    <property type="term" value="C:plasma membrane"/>
    <property type="evidence" value="ECO:0007669"/>
    <property type="project" value="UniProtKB-SubCell"/>
</dbReference>
<dbReference type="Proteomes" id="UP000664209">
    <property type="component" value="Unassembled WGS sequence"/>
</dbReference>
<feature type="transmembrane region" description="Helical" evidence="9">
    <location>
        <begin position="343"/>
        <end position="364"/>
    </location>
</feature>
<comment type="subcellular location">
    <subcellularLocation>
        <location evidence="1">Cell membrane</location>
        <topology evidence="1">Multi-pass membrane protein</topology>
    </subcellularLocation>
</comment>
<dbReference type="AlphaFoldDB" id="A0A939RST3"/>
<dbReference type="Pfam" id="PF00892">
    <property type="entry name" value="EamA"/>
    <property type="match status" value="1"/>
</dbReference>
<comment type="caution">
    <text evidence="11">The sequence shown here is derived from an EMBL/GenBank/DDBJ whole genome shotgun (WGS) entry which is preliminary data.</text>
</comment>
<feature type="transmembrane region" description="Helical" evidence="9">
    <location>
        <begin position="224"/>
        <end position="241"/>
    </location>
</feature>
<evidence type="ECO:0000256" key="3">
    <source>
        <dbReference type="ARBA" id="ARBA00022448"/>
    </source>
</evidence>
<dbReference type="SUPFAM" id="SSF103481">
    <property type="entry name" value="Multidrug resistance efflux transporter EmrE"/>
    <property type="match status" value="2"/>
</dbReference>